<dbReference type="SUPFAM" id="SSF109854">
    <property type="entry name" value="DinB/YfiT-like putative metalloenzymes"/>
    <property type="match status" value="1"/>
</dbReference>
<dbReference type="Pfam" id="PF11716">
    <property type="entry name" value="MDMPI_N"/>
    <property type="match status" value="1"/>
</dbReference>
<dbReference type="Pfam" id="PF07398">
    <property type="entry name" value="MDMPI_C"/>
    <property type="match status" value="1"/>
</dbReference>
<keyword evidence="3" id="KW-0413">Isomerase</keyword>
<dbReference type="InterPro" id="IPR024344">
    <property type="entry name" value="MDMPI_metal-binding"/>
</dbReference>
<feature type="domain" description="Mycothiol-dependent maleylpyruvate isomerase metal-binding" evidence="2">
    <location>
        <begin position="28"/>
        <end position="166"/>
    </location>
</feature>
<name>A0ABP7XM49_9ACTN</name>
<sequence length="283" mass="30698">MGLLTPVSDAPTVAPMSELAPYVDVWWHSVGDLLELLESLDDADWDTPTDLPGWDVRAVAAHTAHLERVLATGEEEHAEVPEAPHITGLMGMYTEIGVINRRTTPPAQIIEEIRTHTAARHEQLLADPPTDPDAVPERVFGGVPWTWRTLLRNRPLDVFLHEQDIRRAVGRPGNLDSPGAVHTADYLAESFGFVLAKKVGAPTGTTAVLEIEGHAPYAFGVGDDGRGRRLDVVPEQPTVRVSTDRESFLVLAGGRREAEPTRVVLTGDTALGEQLVASMATTP</sequence>
<evidence type="ECO:0000313" key="4">
    <source>
        <dbReference type="Proteomes" id="UP001501495"/>
    </source>
</evidence>
<dbReference type="InterPro" id="IPR017517">
    <property type="entry name" value="Maleyloyr_isom"/>
</dbReference>
<evidence type="ECO:0000259" key="1">
    <source>
        <dbReference type="Pfam" id="PF07398"/>
    </source>
</evidence>
<comment type="caution">
    <text evidence="3">The sequence shown here is derived from an EMBL/GenBank/DDBJ whole genome shotgun (WGS) entry which is preliminary data.</text>
</comment>
<evidence type="ECO:0000259" key="2">
    <source>
        <dbReference type="Pfam" id="PF11716"/>
    </source>
</evidence>
<reference evidence="4" key="1">
    <citation type="journal article" date="2019" name="Int. J. Syst. Evol. Microbiol.">
        <title>The Global Catalogue of Microorganisms (GCM) 10K type strain sequencing project: providing services to taxonomists for standard genome sequencing and annotation.</title>
        <authorList>
            <consortium name="The Broad Institute Genomics Platform"/>
            <consortium name="The Broad Institute Genome Sequencing Center for Infectious Disease"/>
            <person name="Wu L."/>
            <person name="Ma J."/>
        </authorList>
    </citation>
    <scope>NUCLEOTIDE SEQUENCE [LARGE SCALE GENOMIC DNA]</scope>
    <source>
        <strain evidence="4">JCM 16703</strain>
    </source>
</reference>
<evidence type="ECO:0000313" key="3">
    <source>
        <dbReference type="EMBL" id="GAA4121379.1"/>
    </source>
</evidence>
<dbReference type="EMBL" id="BAAAZH010000017">
    <property type="protein sequence ID" value="GAA4121379.1"/>
    <property type="molecule type" value="Genomic_DNA"/>
</dbReference>
<organism evidence="3 4">
    <name type="scientific">Nocardioides fonticola</name>
    <dbReference type="NCBI Taxonomy" id="450363"/>
    <lineage>
        <taxon>Bacteria</taxon>
        <taxon>Bacillati</taxon>
        <taxon>Actinomycetota</taxon>
        <taxon>Actinomycetes</taxon>
        <taxon>Propionibacteriales</taxon>
        <taxon>Nocardioidaceae</taxon>
        <taxon>Nocardioides</taxon>
    </lineage>
</organism>
<keyword evidence="4" id="KW-1185">Reference proteome</keyword>
<dbReference type="Gene3D" id="1.20.120.450">
    <property type="entry name" value="dinb family like domain"/>
    <property type="match status" value="1"/>
</dbReference>
<dbReference type="NCBIfam" id="TIGR03083">
    <property type="entry name" value="maleylpyruvate isomerase family mycothiol-dependent enzyme"/>
    <property type="match status" value="1"/>
</dbReference>
<gene>
    <name evidence="3" type="ORF">GCM10022215_26300</name>
</gene>
<accession>A0ABP7XM49</accession>
<protein>
    <submittedName>
        <fullName evidence="3">Maleylpyruvate isomerase family mycothiol-dependent enzyme</fullName>
    </submittedName>
</protein>
<dbReference type="InterPro" id="IPR034660">
    <property type="entry name" value="DinB/YfiT-like"/>
</dbReference>
<dbReference type="Proteomes" id="UP001501495">
    <property type="component" value="Unassembled WGS sequence"/>
</dbReference>
<feature type="domain" description="MDMPI C-terminal" evidence="1">
    <location>
        <begin position="183"/>
        <end position="272"/>
    </location>
</feature>
<dbReference type="GO" id="GO:0016853">
    <property type="term" value="F:isomerase activity"/>
    <property type="evidence" value="ECO:0007669"/>
    <property type="project" value="UniProtKB-KW"/>
</dbReference>
<proteinExistence type="predicted"/>
<dbReference type="InterPro" id="IPR010872">
    <property type="entry name" value="MDMPI_C-term_domain"/>
</dbReference>